<proteinExistence type="predicted"/>
<reference evidence="2 3" key="1">
    <citation type="submission" date="2016-10" db="EMBL/GenBank/DDBJ databases">
        <authorList>
            <person name="de Groot N.N."/>
        </authorList>
    </citation>
    <scope>NUCLEOTIDE SEQUENCE [LARGE SCALE GENOMIC DNA]</scope>
    <source>
        <strain evidence="2 3">CGMCC 1.6502</strain>
    </source>
</reference>
<evidence type="ECO:0000313" key="3">
    <source>
        <dbReference type="Proteomes" id="UP000198694"/>
    </source>
</evidence>
<dbReference type="EMBL" id="FNFL01000002">
    <property type="protein sequence ID" value="SDJ99311.1"/>
    <property type="molecule type" value="Genomic_DNA"/>
</dbReference>
<dbReference type="OrthoDB" id="1786466at2"/>
<feature type="transmembrane region" description="Helical" evidence="1">
    <location>
        <begin position="12"/>
        <end position="36"/>
    </location>
</feature>
<dbReference type="AlphaFoldDB" id="A0A1G8Y9A4"/>
<keyword evidence="1" id="KW-0472">Membrane</keyword>
<dbReference type="STRING" id="407036.SAMN05216243_1478"/>
<dbReference type="Proteomes" id="UP000198694">
    <property type="component" value="Unassembled WGS sequence"/>
</dbReference>
<feature type="transmembrane region" description="Helical" evidence="1">
    <location>
        <begin position="137"/>
        <end position="164"/>
    </location>
</feature>
<evidence type="ECO:0008006" key="4">
    <source>
        <dbReference type="Google" id="ProtNLM"/>
    </source>
</evidence>
<keyword evidence="1" id="KW-1133">Transmembrane helix</keyword>
<sequence>MSAFLSLTKKELRLGVPVFLVPIIIFIVAVGVAAYFGGRSGVAWEAIAVVSVSATAIQIFYLLYYLSFSLKSERKKLHLWLHNPLPGYSLLLAKLCAGLVSMLVTFIVTGGTLLAAVQSSSFASQLQAELKLANLSVFGGAHIWLFAIDFAIYFMFFYMIYLLFSRFFGGFLSFSFTFILFGGLTYLWGLFTETSLHQTLTGWGEIQFNGFVFKRSFDASGMEVFTELDMVHVFLGSYLFEAVIVVLLFIAASWMLDRKVEV</sequence>
<feature type="transmembrane region" description="Helical" evidence="1">
    <location>
        <begin position="235"/>
        <end position="256"/>
    </location>
</feature>
<accession>A0A1G8Y9A4</accession>
<feature type="transmembrane region" description="Helical" evidence="1">
    <location>
        <begin position="42"/>
        <end position="66"/>
    </location>
</feature>
<keyword evidence="1" id="KW-0812">Transmembrane</keyword>
<feature type="transmembrane region" description="Helical" evidence="1">
    <location>
        <begin position="171"/>
        <end position="191"/>
    </location>
</feature>
<name>A0A1G8Y9A4_9BACI</name>
<protein>
    <recommendedName>
        <fullName evidence="4">ABC-2 type transport system permease protein</fullName>
    </recommendedName>
</protein>
<organism evidence="2 3">
    <name type="scientific">Sediminibacillus albus</name>
    <dbReference type="NCBI Taxonomy" id="407036"/>
    <lineage>
        <taxon>Bacteria</taxon>
        <taxon>Bacillati</taxon>
        <taxon>Bacillota</taxon>
        <taxon>Bacilli</taxon>
        <taxon>Bacillales</taxon>
        <taxon>Bacillaceae</taxon>
        <taxon>Sediminibacillus</taxon>
    </lineage>
</organism>
<gene>
    <name evidence="2" type="ORF">SAMN05216243_1478</name>
</gene>
<dbReference type="RefSeq" id="WP_093212613.1">
    <property type="nucleotide sequence ID" value="NZ_FNFL01000002.1"/>
</dbReference>
<evidence type="ECO:0000313" key="2">
    <source>
        <dbReference type="EMBL" id="SDJ99311.1"/>
    </source>
</evidence>
<feature type="transmembrane region" description="Helical" evidence="1">
    <location>
        <begin position="87"/>
        <end position="117"/>
    </location>
</feature>
<evidence type="ECO:0000256" key="1">
    <source>
        <dbReference type="SAM" id="Phobius"/>
    </source>
</evidence>
<keyword evidence="3" id="KW-1185">Reference proteome</keyword>